<dbReference type="Proteomes" id="UP000276733">
    <property type="component" value="Unassembled WGS sequence"/>
</dbReference>
<feature type="domain" description="Lipocalin-like" evidence="1">
    <location>
        <begin position="29"/>
        <end position="116"/>
    </location>
</feature>
<proteinExistence type="predicted"/>
<gene>
    <name evidence="2" type="ORF">NCTC11458_01204</name>
</gene>
<dbReference type="EMBL" id="UYIQ01000001">
    <property type="protein sequence ID" value="VDG81908.1"/>
    <property type="molecule type" value="Genomic_DNA"/>
</dbReference>
<reference evidence="2 3" key="1">
    <citation type="submission" date="2018-11" db="EMBL/GenBank/DDBJ databases">
        <authorList>
            <consortium name="Pathogen Informatics"/>
        </authorList>
    </citation>
    <scope>NUCLEOTIDE SEQUENCE [LARGE SCALE GENOMIC DNA]</scope>
    <source>
        <strain evidence="2 3">NCTC11458</strain>
    </source>
</reference>
<protein>
    <recommendedName>
        <fullName evidence="1">Lipocalin-like domain-containing protein</fullName>
    </recommendedName>
</protein>
<evidence type="ECO:0000259" key="1">
    <source>
        <dbReference type="Pfam" id="PF13648"/>
    </source>
</evidence>
<dbReference type="AlphaFoldDB" id="A0A7Z8YD11"/>
<sequence length="130" mass="14877">MKKRIIALMSIAFLSIVSCSKKDDDKDPLVGEWVAEKVVSNGVDLGINECTQQTRVSISEKHFNYYTFYNRSDNSECLSVVTSYDYVKENNIIKNVETSGTAGFYYSLEENNTRLRISQSSSNYVIFKRK</sequence>
<name>A0A7Z8YD11_CAPOC</name>
<accession>A0A7Z8YD11</accession>
<evidence type="ECO:0000313" key="2">
    <source>
        <dbReference type="EMBL" id="VDG81908.1"/>
    </source>
</evidence>
<dbReference type="PROSITE" id="PS51257">
    <property type="entry name" value="PROKAR_LIPOPROTEIN"/>
    <property type="match status" value="1"/>
</dbReference>
<comment type="caution">
    <text evidence="2">The sequence shown here is derived from an EMBL/GenBank/DDBJ whole genome shotgun (WGS) entry which is preliminary data.</text>
</comment>
<dbReference type="RefSeq" id="WP_181831478.1">
    <property type="nucleotide sequence ID" value="NZ_UYIQ01000001.1"/>
</dbReference>
<dbReference type="Pfam" id="PF13648">
    <property type="entry name" value="Lipocalin_4"/>
    <property type="match status" value="1"/>
</dbReference>
<evidence type="ECO:0000313" key="3">
    <source>
        <dbReference type="Proteomes" id="UP000276733"/>
    </source>
</evidence>
<dbReference type="InterPro" id="IPR024311">
    <property type="entry name" value="Lipocalin-like"/>
</dbReference>
<organism evidence="2 3">
    <name type="scientific">Capnocytophaga ochracea</name>
    <dbReference type="NCBI Taxonomy" id="1018"/>
    <lineage>
        <taxon>Bacteria</taxon>
        <taxon>Pseudomonadati</taxon>
        <taxon>Bacteroidota</taxon>
        <taxon>Flavobacteriia</taxon>
        <taxon>Flavobacteriales</taxon>
        <taxon>Flavobacteriaceae</taxon>
        <taxon>Capnocytophaga</taxon>
    </lineage>
</organism>